<proteinExistence type="inferred from homology"/>
<comment type="similarity">
    <text evidence="1 9">Belongs to the peptidase S11 family.</text>
</comment>
<dbReference type="AlphaFoldDB" id="A0A9D9I062"/>
<keyword evidence="13" id="KW-0121">Carboxypeptidase</keyword>
<evidence type="ECO:0000256" key="4">
    <source>
        <dbReference type="ARBA" id="ARBA00022960"/>
    </source>
</evidence>
<gene>
    <name evidence="13" type="ORF">IAC13_01850</name>
</gene>
<keyword evidence="4" id="KW-0133">Cell shape</keyword>
<evidence type="ECO:0000256" key="5">
    <source>
        <dbReference type="ARBA" id="ARBA00022984"/>
    </source>
</evidence>
<keyword evidence="5" id="KW-0573">Peptidoglycan synthesis</keyword>
<feature type="binding site" evidence="8">
    <location>
        <position position="234"/>
    </location>
    <ligand>
        <name>substrate</name>
    </ligand>
</feature>
<keyword evidence="10" id="KW-1133">Transmembrane helix</keyword>
<keyword evidence="2 11" id="KW-0732">Signal</keyword>
<dbReference type="GO" id="GO:0071555">
    <property type="term" value="P:cell wall organization"/>
    <property type="evidence" value="ECO:0007669"/>
    <property type="project" value="UniProtKB-KW"/>
</dbReference>
<feature type="domain" description="Peptidase S11 D-alanyl-D-alanine carboxypeptidase A N-terminal" evidence="12">
    <location>
        <begin position="25"/>
        <end position="263"/>
    </location>
</feature>
<protein>
    <submittedName>
        <fullName evidence="13">D-alanyl-D-alanine carboxypeptidase</fullName>
    </submittedName>
</protein>
<feature type="transmembrane region" description="Helical" evidence="10">
    <location>
        <begin position="409"/>
        <end position="429"/>
    </location>
</feature>
<feature type="signal peptide" evidence="11">
    <location>
        <begin position="1"/>
        <end position="23"/>
    </location>
</feature>
<evidence type="ECO:0000313" key="13">
    <source>
        <dbReference type="EMBL" id="MBO8462656.1"/>
    </source>
</evidence>
<keyword evidence="10" id="KW-0812">Transmembrane</keyword>
<evidence type="ECO:0000259" key="12">
    <source>
        <dbReference type="Pfam" id="PF00768"/>
    </source>
</evidence>
<keyword evidence="6" id="KW-0961">Cell wall biogenesis/degradation</keyword>
<keyword evidence="10" id="KW-0472">Membrane</keyword>
<sequence>MKKFIIYILLLSMCLIDTSPTYAQTKLPKIDAKSAIVMDAQTGQILYEKSMNKIKYPASLTKLMTVLLTLENCKLNEKVTFSQEAVYGIEPGSSNIGILPGEILTVKQCLYGMMLESANEVCSAIAEHISGSVEQFSKLMTKRAKELGCENTQFKNANGLHHDKHYTTAYDMALILKEVLKYPEFRTIASSRNYRLKKTNKQKGRWLGNHHKMIRYPTESIYSLSPSLTPTSGKTAFTTRAKTCLATSATNGDMELICIVMEDTGISVYWDTKHLLEYFFNNYEHIKPLQSYEVQTIESDNFIAHNFFSLVQPQILTIHINANYIVSVPKNYTKKRLTTSFKQQLDPNHNILGTLSIYYNKKKIGQTPVFFTPFIADSISHITAYKEFDFSHFSPNHFHFYMLSTTERGFLLGCTLIFLLLALKFLHFYMQLIQKRKALNQRCHSRSNKCNN</sequence>
<dbReference type="InterPro" id="IPR001967">
    <property type="entry name" value="Peptidase_S11_N"/>
</dbReference>
<evidence type="ECO:0000256" key="11">
    <source>
        <dbReference type="SAM" id="SignalP"/>
    </source>
</evidence>
<evidence type="ECO:0000256" key="3">
    <source>
        <dbReference type="ARBA" id="ARBA00022801"/>
    </source>
</evidence>
<dbReference type="GO" id="GO:0009252">
    <property type="term" value="P:peptidoglycan biosynthetic process"/>
    <property type="evidence" value="ECO:0007669"/>
    <property type="project" value="UniProtKB-KW"/>
</dbReference>
<dbReference type="Proteomes" id="UP000823618">
    <property type="component" value="Unassembled WGS sequence"/>
</dbReference>
<evidence type="ECO:0000256" key="8">
    <source>
        <dbReference type="PIRSR" id="PIRSR618044-2"/>
    </source>
</evidence>
<evidence type="ECO:0000256" key="2">
    <source>
        <dbReference type="ARBA" id="ARBA00022729"/>
    </source>
</evidence>
<dbReference type="PRINTS" id="PR00725">
    <property type="entry name" value="DADACBPTASE1"/>
</dbReference>
<dbReference type="SUPFAM" id="SSF56601">
    <property type="entry name" value="beta-lactamase/transpeptidase-like"/>
    <property type="match status" value="1"/>
</dbReference>
<feature type="chain" id="PRO_5039118720" evidence="11">
    <location>
        <begin position="24"/>
        <end position="452"/>
    </location>
</feature>
<dbReference type="GO" id="GO:0009002">
    <property type="term" value="F:serine-type D-Ala-D-Ala carboxypeptidase activity"/>
    <property type="evidence" value="ECO:0007669"/>
    <property type="project" value="InterPro"/>
</dbReference>
<name>A0A9D9I062_9FIRM</name>
<dbReference type="PANTHER" id="PTHR21581:SF33">
    <property type="entry name" value="D-ALANYL-D-ALANINE CARBOXYPEPTIDASE DACB"/>
    <property type="match status" value="1"/>
</dbReference>
<comment type="caution">
    <text evidence="13">The sequence shown here is derived from an EMBL/GenBank/DDBJ whole genome shotgun (WGS) entry which is preliminary data.</text>
</comment>
<evidence type="ECO:0000256" key="7">
    <source>
        <dbReference type="PIRSR" id="PIRSR618044-1"/>
    </source>
</evidence>
<reference evidence="13" key="2">
    <citation type="journal article" date="2021" name="PeerJ">
        <title>Extensive microbial diversity within the chicken gut microbiome revealed by metagenomics and culture.</title>
        <authorList>
            <person name="Gilroy R."/>
            <person name="Ravi A."/>
            <person name="Getino M."/>
            <person name="Pursley I."/>
            <person name="Horton D.L."/>
            <person name="Alikhan N.F."/>
            <person name="Baker D."/>
            <person name="Gharbi K."/>
            <person name="Hall N."/>
            <person name="Watson M."/>
            <person name="Adriaenssens E.M."/>
            <person name="Foster-Nyarko E."/>
            <person name="Jarju S."/>
            <person name="Secka A."/>
            <person name="Antonio M."/>
            <person name="Oren A."/>
            <person name="Chaudhuri R.R."/>
            <person name="La Ragione R."/>
            <person name="Hildebrand F."/>
            <person name="Pallen M.J."/>
        </authorList>
    </citation>
    <scope>NUCLEOTIDE SEQUENCE</scope>
    <source>
        <strain evidence="13">E3-2379</strain>
    </source>
</reference>
<organism evidence="13 14">
    <name type="scientific">Candidatus Scybalomonas excrementavium</name>
    <dbReference type="NCBI Taxonomy" id="2840943"/>
    <lineage>
        <taxon>Bacteria</taxon>
        <taxon>Bacillati</taxon>
        <taxon>Bacillota</taxon>
        <taxon>Clostridia</taxon>
        <taxon>Lachnospirales</taxon>
        <taxon>Lachnospiraceae</taxon>
        <taxon>Lachnospiraceae incertae sedis</taxon>
        <taxon>Candidatus Scybalomonas</taxon>
    </lineage>
</organism>
<keyword evidence="13" id="KW-0645">Protease</keyword>
<evidence type="ECO:0000256" key="1">
    <source>
        <dbReference type="ARBA" id="ARBA00007164"/>
    </source>
</evidence>
<feature type="active site" description="Acyl-ester intermediate" evidence="7">
    <location>
        <position position="59"/>
    </location>
</feature>
<dbReference type="InterPro" id="IPR012338">
    <property type="entry name" value="Beta-lactam/transpept-like"/>
</dbReference>
<reference evidence="13" key="1">
    <citation type="submission" date="2020-10" db="EMBL/GenBank/DDBJ databases">
        <authorList>
            <person name="Gilroy R."/>
        </authorList>
    </citation>
    <scope>NUCLEOTIDE SEQUENCE</scope>
    <source>
        <strain evidence="13">E3-2379</strain>
    </source>
</reference>
<evidence type="ECO:0000313" key="14">
    <source>
        <dbReference type="Proteomes" id="UP000823618"/>
    </source>
</evidence>
<evidence type="ECO:0000256" key="6">
    <source>
        <dbReference type="ARBA" id="ARBA00023316"/>
    </source>
</evidence>
<dbReference type="InterPro" id="IPR018044">
    <property type="entry name" value="Peptidase_S11"/>
</dbReference>
<dbReference type="Gene3D" id="3.40.710.10">
    <property type="entry name" value="DD-peptidase/beta-lactamase superfamily"/>
    <property type="match status" value="1"/>
</dbReference>
<dbReference type="Pfam" id="PF00768">
    <property type="entry name" value="Peptidase_S11"/>
    <property type="match status" value="1"/>
</dbReference>
<accession>A0A9D9I062</accession>
<dbReference type="PANTHER" id="PTHR21581">
    <property type="entry name" value="D-ALANYL-D-ALANINE CARBOXYPEPTIDASE"/>
    <property type="match status" value="1"/>
</dbReference>
<dbReference type="EMBL" id="JADIML010000057">
    <property type="protein sequence ID" value="MBO8462656.1"/>
    <property type="molecule type" value="Genomic_DNA"/>
</dbReference>
<evidence type="ECO:0000256" key="9">
    <source>
        <dbReference type="RuleBase" id="RU004016"/>
    </source>
</evidence>
<evidence type="ECO:0000256" key="10">
    <source>
        <dbReference type="SAM" id="Phobius"/>
    </source>
</evidence>
<dbReference type="GO" id="GO:0006508">
    <property type="term" value="P:proteolysis"/>
    <property type="evidence" value="ECO:0007669"/>
    <property type="project" value="InterPro"/>
</dbReference>
<feature type="active site" evidence="7">
    <location>
        <position position="117"/>
    </location>
</feature>
<keyword evidence="3" id="KW-0378">Hydrolase</keyword>
<dbReference type="GO" id="GO:0008360">
    <property type="term" value="P:regulation of cell shape"/>
    <property type="evidence" value="ECO:0007669"/>
    <property type="project" value="UniProtKB-KW"/>
</dbReference>
<feature type="active site" description="Proton acceptor" evidence="7">
    <location>
        <position position="62"/>
    </location>
</feature>